<dbReference type="HOGENOM" id="CLU_311250_0_0_1"/>
<protein>
    <submittedName>
        <fullName evidence="2">Uncharacterized protein</fullName>
    </submittedName>
</protein>
<feature type="compositionally biased region" description="Basic and acidic residues" evidence="1">
    <location>
        <begin position="457"/>
        <end position="467"/>
    </location>
</feature>
<proteinExistence type="predicted"/>
<dbReference type="GeneID" id="9586178"/>
<feature type="compositionally biased region" description="Acidic residues" evidence="1">
    <location>
        <begin position="532"/>
        <end position="541"/>
    </location>
</feature>
<reference evidence="2 3" key="1">
    <citation type="journal article" date="2010" name="Nat. Biotechnol.">
        <title>Genome sequence of the model mushroom Schizophyllum commune.</title>
        <authorList>
            <person name="Ohm R.A."/>
            <person name="de Jong J.F."/>
            <person name="Lugones L.G."/>
            <person name="Aerts A."/>
            <person name="Kothe E."/>
            <person name="Stajich J.E."/>
            <person name="de Vries R.P."/>
            <person name="Record E."/>
            <person name="Levasseur A."/>
            <person name="Baker S.E."/>
            <person name="Bartholomew K.A."/>
            <person name="Coutinho P.M."/>
            <person name="Erdmann S."/>
            <person name="Fowler T.J."/>
            <person name="Gathman A.C."/>
            <person name="Lombard V."/>
            <person name="Henrissat B."/>
            <person name="Knabe N."/>
            <person name="Kuees U."/>
            <person name="Lilly W.W."/>
            <person name="Lindquist E."/>
            <person name="Lucas S."/>
            <person name="Magnuson J.K."/>
            <person name="Piumi F."/>
            <person name="Raudaskoski M."/>
            <person name="Salamov A."/>
            <person name="Schmutz J."/>
            <person name="Schwarze F.W.M.R."/>
            <person name="vanKuyk P.A."/>
            <person name="Horton J.S."/>
            <person name="Grigoriev I.V."/>
            <person name="Woesten H.A.B."/>
        </authorList>
    </citation>
    <scope>NUCLEOTIDE SEQUENCE [LARGE SCALE GENOMIC DNA]</scope>
    <source>
        <strain evidence="3">H4-8 / FGSC 9210</strain>
    </source>
</reference>
<dbReference type="KEGG" id="scm:SCHCO_02663882"/>
<dbReference type="InParanoid" id="D8PYL3"/>
<feature type="non-terminal residue" evidence="2">
    <location>
        <position position="997"/>
    </location>
</feature>
<name>D8PYL3_SCHCM</name>
<dbReference type="EMBL" id="GL377304">
    <property type="protein sequence ID" value="EFI99279.1"/>
    <property type="molecule type" value="Genomic_DNA"/>
</dbReference>
<evidence type="ECO:0000313" key="2">
    <source>
        <dbReference type="EMBL" id="EFI99279.1"/>
    </source>
</evidence>
<dbReference type="OrthoDB" id="3066876at2759"/>
<feature type="compositionally biased region" description="Basic and acidic residues" evidence="1">
    <location>
        <begin position="441"/>
        <end position="451"/>
    </location>
</feature>
<organism evidence="3">
    <name type="scientific">Schizophyllum commune (strain H4-8 / FGSC 9210)</name>
    <name type="common">Split gill fungus</name>
    <dbReference type="NCBI Taxonomy" id="578458"/>
    <lineage>
        <taxon>Eukaryota</taxon>
        <taxon>Fungi</taxon>
        <taxon>Dikarya</taxon>
        <taxon>Basidiomycota</taxon>
        <taxon>Agaricomycotina</taxon>
        <taxon>Agaricomycetes</taxon>
        <taxon>Agaricomycetidae</taxon>
        <taxon>Agaricales</taxon>
        <taxon>Schizophyllaceae</taxon>
        <taxon>Schizophyllum</taxon>
    </lineage>
</organism>
<dbReference type="RefSeq" id="XP_003034182.1">
    <property type="nucleotide sequence ID" value="XM_003034136.1"/>
</dbReference>
<dbReference type="VEuPathDB" id="FungiDB:SCHCODRAFT_02663882"/>
<dbReference type="AlphaFoldDB" id="D8PYL3"/>
<keyword evidence="3" id="KW-1185">Reference proteome</keyword>
<evidence type="ECO:0000256" key="1">
    <source>
        <dbReference type="SAM" id="MobiDB-lite"/>
    </source>
</evidence>
<feature type="region of interest" description="Disordered" evidence="1">
    <location>
        <begin position="434"/>
        <end position="625"/>
    </location>
</feature>
<evidence type="ECO:0000313" key="3">
    <source>
        <dbReference type="Proteomes" id="UP000007431"/>
    </source>
</evidence>
<accession>D8PYL3</accession>
<sequence>MDLLECYIPIYDVNRSLRFTTGLNDNEWTSYGGPPPADIEQIDLASRFSLTTDEIALLIAAWNNGERPWAGFSPTTALCVGEDPVGWLLPGVPDGAIVPADGHFIVNQNWKTQANLVAPRIAASCFQIVGVLPSIFERHVHGRVIPCHPSTYTEESLENVDFDSEANGRKYLAALANEVIVNMGFLRWFMTCVPEWEKLVPEEVASFIKRLRLRDRECRGYFCDPVLDWPSMDLPWLCANKVPIHYVWTEEAERQQRFIQLNPAYLKHHRRVSRRLDRQPTWDEFMQDHDDWQFVCLTNRYLDEQGAPLTTVASKNVEDRPYYMRAHELWYPHRVENLGIVRRALDRDCDAGVPQYYEQEEGPPPVWINGWTGSTIFQDVRLKDRIDFYGLPPILRGCGEVNCRELKKISCAPTPEEMRLAGERERLEARLPNLIQASERPQARDSQEAHASHRAHERLSEGLKEKTLPASSRSKLPLAQRLSSPVPAPMPVGGPLAARLGPPAGASPSRTPSVAPPAEPLASRMGQRVETAPEDAMDWEADPAGAWTPGGWLASLDPPSDPGDRLRAPLPRQGESPRRAPRSRARSPSRDPGPSSRRRSASPPPRVRTSFPIGAPSSSSSARTGSLLAALRPIEPDGEGIVTVPNPASRSTKVTRFNSSDWKLNLRQLELELAALRGKSSPVECVPDVRKQIESIRWAQPVLRHAYIGVDHPEDEVRLWAWGADEKAHSRITSLLNRVLATARPMRICFPVSMFPREAPPDALKTTHGHNVPQLTLVDEKYDVLAKDYLHGLKMLATKPHAGCFIFLGGAANFVVRRLMWDDVVDRIGQGPCEETTQLQKGKRAYPGDGVTTYYDYASKAERDFILGRAYCPAKGDHNASTRSYFPPHRVWFGEDRDWYGEWTEFDEEMCLSILISIKNGTAEPKTDSDWIKYFSHDRVRVVRHKKLYHLYRNKLSIRSALAWAQYLREIHGLETGACRRVGTLLDTLEPRFLLKE</sequence>
<dbReference type="Proteomes" id="UP000007431">
    <property type="component" value="Unassembled WGS sequence"/>
</dbReference>
<feature type="compositionally biased region" description="Low complexity" evidence="1">
    <location>
        <begin position="493"/>
        <end position="509"/>
    </location>
</feature>
<gene>
    <name evidence="2" type="ORF">SCHCODRAFT_106420</name>
</gene>